<proteinExistence type="inferred from homology"/>
<dbReference type="PANTHER" id="PTHR22997">
    <property type="entry name" value="PIH1 DOMAIN-CONTAINING PROTEIN 1"/>
    <property type="match status" value="1"/>
</dbReference>
<name>A0ABQ9JX30_9CUCU</name>
<dbReference type="Proteomes" id="UP001162164">
    <property type="component" value="Unassembled WGS sequence"/>
</dbReference>
<reference evidence="3" key="1">
    <citation type="journal article" date="2023" name="Insect Mol. Biol.">
        <title>Genome sequencing provides insights into the evolution of gene families encoding plant cell wall-degrading enzymes in longhorned beetles.</title>
        <authorList>
            <person name="Shin N.R."/>
            <person name="Okamura Y."/>
            <person name="Kirsch R."/>
            <person name="Pauchet Y."/>
        </authorList>
    </citation>
    <scope>NUCLEOTIDE SEQUENCE</scope>
    <source>
        <strain evidence="3">MMC_N1</strain>
    </source>
</reference>
<dbReference type="PANTHER" id="PTHR22997:SF0">
    <property type="entry name" value="PIH1 DOMAIN-CONTAINING PROTEIN 1"/>
    <property type="match status" value="1"/>
</dbReference>
<sequence>MHRVQQREIDEKMGNSSAQSLVEDVTNWNNGNKKVTIETISSTENVLREPEYRLYKKKEGKNYLIGEFKFPDVISAKELTLDVGEDRILLESKNRGYLLDIFVPYIVKQKACTSSFDRAAKILTVTMPLVGG</sequence>
<gene>
    <name evidence="3" type="ORF">NQ317_004321</name>
</gene>
<dbReference type="EMBL" id="JAPWTJ010000101">
    <property type="protein sequence ID" value="KAJ8982891.1"/>
    <property type="molecule type" value="Genomic_DNA"/>
</dbReference>
<evidence type="ECO:0000313" key="3">
    <source>
        <dbReference type="EMBL" id="KAJ8982891.1"/>
    </source>
</evidence>
<keyword evidence="4" id="KW-1185">Reference proteome</keyword>
<dbReference type="InterPro" id="IPR050734">
    <property type="entry name" value="PIH1/Kintoun_subfamily"/>
</dbReference>
<evidence type="ECO:0000256" key="1">
    <source>
        <dbReference type="ARBA" id="ARBA00008511"/>
    </source>
</evidence>
<dbReference type="Pfam" id="PF18201">
    <property type="entry name" value="PIH1_CS"/>
    <property type="match status" value="1"/>
</dbReference>
<organism evidence="3 4">
    <name type="scientific">Molorchus minor</name>
    <dbReference type="NCBI Taxonomy" id="1323400"/>
    <lineage>
        <taxon>Eukaryota</taxon>
        <taxon>Metazoa</taxon>
        <taxon>Ecdysozoa</taxon>
        <taxon>Arthropoda</taxon>
        <taxon>Hexapoda</taxon>
        <taxon>Insecta</taxon>
        <taxon>Pterygota</taxon>
        <taxon>Neoptera</taxon>
        <taxon>Endopterygota</taxon>
        <taxon>Coleoptera</taxon>
        <taxon>Polyphaga</taxon>
        <taxon>Cucujiformia</taxon>
        <taxon>Chrysomeloidea</taxon>
        <taxon>Cerambycidae</taxon>
        <taxon>Lamiinae</taxon>
        <taxon>Monochamini</taxon>
        <taxon>Molorchus</taxon>
    </lineage>
</organism>
<comment type="similarity">
    <text evidence="1">Belongs to the PIH1 family.</text>
</comment>
<evidence type="ECO:0000259" key="2">
    <source>
        <dbReference type="Pfam" id="PF18201"/>
    </source>
</evidence>
<accession>A0ABQ9JX30</accession>
<evidence type="ECO:0000313" key="4">
    <source>
        <dbReference type="Proteomes" id="UP001162164"/>
    </source>
</evidence>
<dbReference type="InterPro" id="IPR041442">
    <property type="entry name" value="PIH1D1/2/3_CS-like"/>
</dbReference>
<feature type="domain" description="PIH1D1/2/3 CS-like" evidence="2">
    <location>
        <begin position="61"/>
        <end position="129"/>
    </location>
</feature>
<protein>
    <recommendedName>
        <fullName evidence="2">PIH1D1/2/3 CS-like domain-containing protein</fullName>
    </recommendedName>
</protein>
<comment type="caution">
    <text evidence="3">The sequence shown here is derived from an EMBL/GenBank/DDBJ whole genome shotgun (WGS) entry which is preliminary data.</text>
</comment>